<protein>
    <submittedName>
        <fullName evidence="2">Uncharacterized protein</fullName>
    </submittedName>
</protein>
<dbReference type="EMBL" id="JBIAWJ010000020">
    <property type="protein sequence ID" value="MFF4525779.1"/>
    <property type="molecule type" value="Genomic_DNA"/>
</dbReference>
<accession>A0ABW6UQP4</accession>
<keyword evidence="3" id="KW-1185">Reference proteome</keyword>
<reference evidence="2 3" key="1">
    <citation type="submission" date="2024-10" db="EMBL/GenBank/DDBJ databases">
        <title>The Natural Products Discovery Center: Release of the First 8490 Sequenced Strains for Exploring Actinobacteria Biosynthetic Diversity.</title>
        <authorList>
            <person name="Kalkreuter E."/>
            <person name="Kautsar S.A."/>
            <person name="Yang D."/>
            <person name="Bader C.D."/>
            <person name="Teijaro C.N."/>
            <person name="Fluegel L."/>
            <person name="Davis C.M."/>
            <person name="Simpson J.R."/>
            <person name="Lauterbach L."/>
            <person name="Steele A.D."/>
            <person name="Gui C."/>
            <person name="Meng S."/>
            <person name="Li G."/>
            <person name="Viehrig K."/>
            <person name="Ye F."/>
            <person name="Su P."/>
            <person name="Kiefer A.F."/>
            <person name="Nichols A."/>
            <person name="Cepeda A.J."/>
            <person name="Yan W."/>
            <person name="Fan B."/>
            <person name="Jiang Y."/>
            <person name="Adhikari A."/>
            <person name="Zheng C.-J."/>
            <person name="Schuster L."/>
            <person name="Cowan T.M."/>
            <person name="Smanski M.J."/>
            <person name="Chevrette M.G."/>
            <person name="De Carvalho L.P.S."/>
            <person name="Shen B."/>
        </authorList>
    </citation>
    <scope>NUCLEOTIDE SEQUENCE [LARGE SCALE GENOMIC DNA]</scope>
    <source>
        <strain evidence="2 3">NPDC001390</strain>
    </source>
</reference>
<dbReference type="Proteomes" id="UP001602058">
    <property type="component" value="Unassembled WGS sequence"/>
</dbReference>
<feature type="region of interest" description="Disordered" evidence="1">
    <location>
        <begin position="63"/>
        <end position="103"/>
    </location>
</feature>
<evidence type="ECO:0000313" key="3">
    <source>
        <dbReference type="Proteomes" id="UP001602058"/>
    </source>
</evidence>
<evidence type="ECO:0000256" key="1">
    <source>
        <dbReference type="SAM" id="MobiDB-lite"/>
    </source>
</evidence>
<name>A0ABW6UQP4_9ACTN</name>
<feature type="region of interest" description="Disordered" evidence="1">
    <location>
        <begin position="1"/>
        <end position="32"/>
    </location>
</feature>
<evidence type="ECO:0000313" key="2">
    <source>
        <dbReference type="EMBL" id="MFF4525779.1"/>
    </source>
</evidence>
<dbReference type="RefSeq" id="WP_134039013.1">
    <property type="nucleotide sequence ID" value="NZ_BMVM01000004.1"/>
</dbReference>
<gene>
    <name evidence="2" type="ORF">ACFY1D_30775</name>
</gene>
<organism evidence="2 3">
    <name type="scientific">Streptomyces bluensis</name>
    <dbReference type="NCBI Taxonomy" id="33897"/>
    <lineage>
        <taxon>Bacteria</taxon>
        <taxon>Bacillati</taxon>
        <taxon>Actinomycetota</taxon>
        <taxon>Actinomycetes</taxon>
        <taxon>Kitasatosporales</taxon>
        <taxon>Streptomycetaceae</taxon>
        <taxon>Streptomyces</taxon>
    </lineage>
</organism>
<comment type="caution">
    <text evidence="2">The sequence shown here is derived from an EMBL/GenBank/DDBJ whole genome shotgun (WGS) entry which is preliminary data.</text>
</comment>
<proteinExistence type="predicted"/>
<sequence>MTPTSSTTGRHRHLPVPPPPGASVSRRSALPQDPPIYSALMRIWADRGRTLPGRRDPEWIRLAAPPSGPGQFTRLGDPFVAGPPFGATRDPLSATRDPRGDGR</sequence>